<name>A0ABY6THF5_9PAST</name>
<dbReference type="Proteomes" id="UP000308167">
    <property type="component" value="Unassembled WGS sequence"/>
</dbReference>
<reference evidence="1 2" key="1">
    <citation type="submission" date="2019-05" db="EMBL/GenBank/DDBJ databases">
        <authorList>
            <consortium name="Pathogen Informatics"/>
        </authorList>
    </citation>
    <scope>NUCLEOTIDE SEQUENCE [LARGE SCALE GENOMIC DNA]</scope>
    <source>
        <strain evidence="1 2">NM319</strain>
    </source>
</reference>
<evidence type="ECO:0000313" key="2">
    <source>
        <dbReference type="Proteomes" id="UP000308167"/>
    </source>
</evidence>
<gene>
    <name evidence="1" type="ORF">SAMEA1410922_00212</name>
</gene>
<sequence>MIGAVLFVAFFPLVFLALLVLSNWDLFFTTTNNKQ</sequence>
<proteinExistence type="predicted"/>
<evidence type="ECO:0000313" key="1">
    <source>
        <dbReference type="EMBL" id="VTU05879.1"/>
    </source>
</evidence>
<keyword evidence="2" id="KW-1185">Reference proteome</keyword>
<protein>
    <submittedName>
        <fullName evidence="1">Uncharacterized protein</fullName>
    </submittedName>
</protein>
<accession>A0ABY6THF5</accession>
<dbReference type="EMBL" id="CABFKI010000001">
    <property type="protein sequence ID" value="VTU05879.1"/>
    <property type="molecule type" value="Genomic_DNA"/>
</dbReference>
<organism evidence="1 2">
    <name type="scientific">Actinobacillus porcinus</name>
    <dbReference type="NCBI Taxonomy" id="51048"/>
    <lineage>
        <taxon>Bacteria</taxon>
        <taxon>Pseudomonadati</taxon>
        <taxon>Pseudomonadota</taxon>
        <taxon>Gammaproteobacteria</taxon>
        <taxon>Pasteurellales</taxon>
        <taxon>Pasteurellaceae</taxon>
        <taxon>Actinobacillus</taxon>
    </lineage>
</organism>
<comment type="caution">
    <text evidence="1">The sequence shown here is derived from an EMBL/GenBank/DDBJ whole genome shotgun (WGS) entry which is preliminary data.</text>
</comment>